<evidence type="ECO:0000313" key="3">
    <source>
        <dbReference type="EMBL" id="RKU44311.1"/>
    </source>
</evidence>
<feature type="region of interest" description="Disordered" evidence="1">
    <location>
        <begin position="1"/>
        <end position="29"/>
    </location>
</feature>
<feature type="transmembrane region" description="Helical" evidence="2">
    <location>
        <begin position="532"/>
        <end position="556"/>
    </location>
</feature>
<keyword evidence="2" id="KW-1133">Transmembrane helix</keyword>
<dbReference type="Gene3D" id="2.120.10.80">
    <property type="entry name" value="Kelch-type beta propeller"/>
    <property type="match status" value="2"/>
</dbReference>
<keyword evidence="4" id="KW-1185">Reference proteome</keyword>
<feature type="compositionally biased region" description="Low complexity" evidence="1">
    <location>
        <begin position="9"/>
        <end position="22"/>
    </location>
</feature>
<dbReference type="InterPro" id="IPR015915">
    <property type="entry name" value="Kelch-typ_b-propeller"/>
</dbReference>
<organism evidence="3 4">
    <name type="scientific">Coniochaeta pulveracea</name>
    <dbReference type="NCBI Taxonomy" id="177199"/>
    <lineage>
        <taxon>Eukaryota</taxon>
        <taxon>Fungi</taxon>
        <taxon>Dikarya</taxon>
        <taxon>Ascomycota</taxon>
        <taxon>Pezizomycotina</taxon>
        <taxon>Sordariomycetes</taxon>
        <taxon>Sordariomycetidae</taxon>
        <taxon>Coniochaetales</taxon>
        <taxon>Coniochaetaceae</taxon>
        <taxon>Coniochaeta</taxon>
    </lineage>
</organism>
<dbReference type="PANTHER" id="PTHR23244">
    <property type="entry name" value="KELCH REPEAT DOMAIN"/>
    <property type="match status" value="1"/>
</dbReference>
<name>A0A420Y8W1_9PEZI</name>
<keyword evidence="2" id="KW-0472">Membrane</keyword>
<dbReference type="AlphaFoldDB" id="A0A420Y8W1"/>
<dbReference type="CDD" id="cd12087">
    <property type="entry name" value="TM_EGFR-like"/>
    <property type="match status" value="1"/>
</dbReference>
<dbReference type="EMBL" id="QVQW01000032">
    <property type="protein sequence ID" value="RKU44311.1"/>
    <property type="molecule type" value="Genomic_DNA"/>
</dbReference>
<evidence type="ECO:0000256" key="1">
    <source>
        <dbReference type="SAM" id="MobiDB-lite"/>
    </source>
</evidence>
<evidence type="ECO:0000313" key="4">
    <source>
        <dbReference type="Proteomes" id="UP000275385"/>
    </source>
</evidence>
<keyword evidence="2" id="KW-0812">Transmembrane</keyword>
<dbReference type="SUPFAM" id="SSF117281">
    <property type="entry name" value="Kelch motif"/>
    <property type="match status" value="1"/>
</dbReference>
<evidence type="ECO:0008006" key="5">
    <source>
        <dbReference type="Google" id="ProtNLM"/>
    </source>
</evidence>
<dbReference type="PANTHER" id="PTHR23244:SF497">
    <property type="entry name" value="WALL ANCHORED PROTEIN, PUTATIVE-RELATED"/>
    <property type="match status" value="1"/>
</dbReference>
<sequence length="714" mass="77077">MLEERQAGTSSVASNASPTSSVFVPPTGSPTPTINSSDYDLSQHFCRIYRHASVYAEGKIYIDGGNAYIPKGKTTFSNTTASGWTAGMNNNLLVLDLSQNFTNQDTFPYSTLHKGPDVPSSLIEHALWYSIATRKIYQLGGWFSSNNPQDPGFKNTSAIPEAVIWAFDIGTQVWSVADDLGTVNTGSKIDRPGAAANCDAPSLNMSFIFEGYVQMRSDKDYTSYKQNSEFQFLEGMLTLDTSNDVSKPTLTNISVPQQMKGADFGPRMNGAMVHVPVGSRGVIVQVGGQIPTRPTPYGVPIQDANAGNVNIPLSYVDIYDIETGYWFRQDTFALTDGMPYGRADICAVMVPAKDNSSYNIYMVAGIDDYSKATAMEEIWVLSLPTFQWTLVHSRTDAMYGHTCHAVGENLVIVGGMQTKPEGGNVQTCAEHMPAEFFSLATENYTGQFDAEGAKRPAPVPSKVVAAVGGTRDGGAYITAPKVWSDLYLQYIFNPSLPRPTYTPVYILANETGNGTAVPPPAPAPTSSGKHKAVIGGAVGGSLGAALLIAILIGLYLRRRKAQRHATEAALQSQVTAGSELPAPAYSPGIHKDAIYTHTQQADAEMPATTYQHQPEPAELYAHEEHYDNHGYLPPDTPEMDNATVSTSPPLTSRYNHRHTISDMSATRSTPSPGTVNTRDWTISPSSHQGGFDTDSPTYRHTLVSGTGSTLGRSE</sequence>
<evidence type="ECO:0000256" key="2">
    <source>
        <dbReference type="SAM" id="Phobius"/>
    </source>
</evidence>
<proteinExistence type="predicted"/>
<gene>
    <name evidence="3" type="ORF">DL546_005196</name>
</gene>
<feature type="region of interest" description="Disordered" evidence="1">
    <location>
        <begin position="663"/>
        <end position="714"/>
    </location>
</feature>
<accession>A0A420Y8W1</accession>
<protein>
    <recommendedName>
        <fullName evidence="5">Kelch repeat-containing protein</fullName>
    </recommendedName>
</protein>
<comment type="caution">
    <text evidence="3">The sequence shown here is derived from an EMBL/GenBank/DDBJ whole genome shotgun (WGS) entry which is preliminary data.</text>
</comment>
<dbReference type="OrthoDB" id="10251809at2759"/>
<reference evidence="3 4" key="1">
    <citation type="submission" date="2018-08" db="EMBL/GenBank/DDBJ databases">
        <title>Draft genome of the lignicolous fungus Coniochaeta pulveracea.</title>
        <authorList>
            <person name="Borstlap C.J."/>
            <person name="De Witt R.N."/>
            <person name="Botha A."/>
            <person name="Volschenk H."/>
        </authorList>
    </citation>
    <scope>NUCLEOTIDE SEQUENCE [LARGE SCALE GENOMIC DNA]</scope>
    <source>
        <strain evidence="3 4">CAB683</strain>
    </source>
</reference>
<dbReference type="STRING" id="177199.A0A420Y8W1"/>
<dbReference type="Proteomes" id="UP000275385">
    <property type="component" value="Unassembled WGS sequence"/>
</dbReference>